<comment type="caution">
    <text evidence="10">The sequence shown here is derived from an EMBL/GenBank/DDBJ whole genome shotgun (WGS) entry which is preliminary data.</text>
</comment>
<protein>
    <submittedName>
        <fullName evidence="10">Na+-transporting NADH:ubiquinone oxidoreductase subunit B</fullName>
        <ecNumber evidence="10">1.6.5.-</ecNumber>
    </submittedName>
</protein>
<keyword evidence="3" id="KW-0285">Flavoprotein</keyword>
<feature type="transmembrane region" description="Helical" evidence="9">
    <location>
        <begin position="194"/>
        <end position="213"/>
    </location>
</feature>
<proteinExistence type="predicted"/>
<dbReference type="PANTHER" id="PTHR30578:SF1">
    <property type="entry name" value="NA(+)-TRANSLOCATING NADH-QUINONE REDUCTASE SUBUNIT B"/>
    <property type="match status" value="1"/>
</dbReference>
<evidence type="ECO:0000256" key="4">
    <source>
        <dbReference type="ARBA" id="ARBA00022643"/>
    </source>
</evidence>
<evidence type="ECO:0000256" key="9">
    <source>
        <dbReference type="SAM" id="Phobius"/>
    </source>
</evidence>
<dbReference type="GO" id="GO:0005886">
    <property type="term" value="C:plasma membrane"/>
    <property type="evidence" value="ECO:0007669"/>
    <property type="project" value="TreeGrafter"/>
</dbReference>
<keyword evidence="7 9" id="KW-1133">Transmembrane helix</keyword>
<name>A0A841GTK7_9BACT</name>
<evidence type="ECO:0000256" key="1">
    <source>
        <dbReference type="ARBA" id="ARBA00022448"/>
    </source>
</evidence>
<gene>
    <name evidence="10" type="ORF">HNP65_001128</name>
</gene>
<feature type="transmembrane region" description="Helical" evidence="9">
    <location>
        <begin position="12"/>
        <end position="28"/>
    </location>
</feature>
<evidence type="ECO:0000256" key="7">
    <source>
        <dbReference type="ARBA" id="ARBA00022989"/>
    </source>
</evidence>
<dbReference type="GO" id="GO:0055085">
    <property type="term" value="P:transmembrane transport"/>
    <property type="evidence" value="ECO:0007669"/>
    <property type="project" value="InterPro"/>
</dbReference>
<feature type="transmembrane region" description="Helical" evidence="9">
    <location>
        <begin position="249"/>
        <end position="270"/>
    </location>
</feature>
<evidence type="ECO:0000256" key="5">
    <source>
        <dbReference type="ARBA" id="ARBA00022692"/>
    </source>
</evidence>
<dbReference type="EC" id="1.6.5.-" evidence="10"/>
<dbReference type="PANTHER" id="PTHR30578">
    <property type="entry name" value="ELECTRON TRANSPORT COMPLEX PROTEIN RNFD"/>
    <property type="match status" value="1"/>
</dbReference>
<dbReference type="GO" id="GO:0016491">
    <property type="term" value="F:oxidoreductase activity"/>
    <property type="evidence" value="ECO:0007669"/>
    <property type="project" value="UniProtKB-KW"/>
</dbReference>
<dbReference type="InterPro" id="IPR011303">
    <property type="entry name" value="RnfD_bac"/>
</dbReference>
<dbReference type="Pfam" id="PF03116">
    <property type="entry name" value="NQR2_RnfD_RnfE"/>
    <property type="match status" value="1"/>
</dbReference>
<dbReference type="EMBL" id="JACHEX010000002">
    <property type="protein sequence ID" value="MBB6062690.1"/>
    <property type="molecule type" value="Genomic_DNA"/>
</dbReference>
<dbReference type="GO" id="GO:0022900">
    <property type="term" value="P:electron transport chain"/>
    <property type="evidence" value="ECO:0007669"/>
    <property type="project" value="InterPro"/>
</dbReference>
<evidence type="ECO:0000313" key="11">
    <source>
        <dbReference type="Proteomes" id="UP000555828"/>
    </source>
</evidence>
<keyword evidence="5 9" id="KW-0812">Transmembrane</keyword>
<dbReference type="AlphaFoldDB" id="A0A841GTK7"/>
<evidence type="ECO:0000256" key="2">
    <source>
        <dbReference type="ARBA" id="ARBA00022553"/>
    </source>
</evidence>
<evidence type="ECO:0000313" key="10">
    <source>
        <dbReference type="EMBL" id="MBB6062690.1"/>
    </source>
</evidence>
<keyword evidence="6" id="KW-1278">Translocase</keyword>
<dbReference type="RefSeq" id="WP_184619331.1">
    <property type="nucleotide sequence ID" value="NZ_JACHEX010000002.1"/>
</dbReference>
<feature type="transmembrane region" description="Helical" evidence="9">
    <location>
        <begin position="219"/>
        <end position="237"/>
    </location>
</feature>
<keyword evidence="1" id="KW-0813">Transport</keyword>
<evidence type="ECO:0000256" key="8">
    <source>
        <dbReference type="ARBA" id="ARBA00023136"/>
    </source>
</evidence>
<evidence type="ECO:0000256" key="3">
    <source>
        <dbReference type="ARBA" id="ARBA00022630"/>
    </source>
</evidence>
<feature type="transmembrane region" description="Helical" evidence="9">
    <location>
        <begin position="79"/>
        <end position="97"/>
    </location>
</feature>
<dbReference type="Proteomes" id="UP000555828">
    <property type="component" value="Unassembled WGS sequence"/>
</dbReference>
<feature type="transmembrane region" description="Helical" evidence="9">
    <location>
        <begin position="169"/>
        <end position="187"/>
    </location>
</feature>
<evidence type="ECO:0000256" key="6">
    <source>
        <dbReference type="ARBA" id="ARBA00022967"/>
    </source>
</evidence>
<organism evidence="10 11">
    <name type="scientific">Thermosipho japonicus</name>
    <dbReference type="NCBI Taxonomy" id="90323"/>
    <lineage>
        <taxon>Bacteria</taxon>
        <taxon>Thermotogati</taxon>
        <taxon>Thermotogota</taxon>
        <taxon>Thermotogae</taxon>
        <taxon>Thermotogales</taxon>
        <taxon>Fervidobacteriaceae</taxon>
        <taxon>Thermosipho</taxon>
    </lineage>
</organism>
<keyword evidence="11" id="KW-1185">Reference proteome</keyword>
<accession>A0A841GTK7</accession>
<feature type="transmembrane region" description="Helical" evidence="9">
    <location>
        <begin position="109"/>
        <end position="129"/>
    </location>
</feature>
<keyword evidence="10" id="KW-0830">Ubiquinone</keyword>
<reference evidence="10 11" key="1">
    <citation type="submission" date="2020-08" db="EMBL/GenBank/DDBJ databases">
        <title>Genomic Encyclopedia of Type Strains, Phase IV (KMG-IV): sequencing the most valuable type-strain genomes for metagenomic binning, comparative biology and taxonomic classification.</title>
        <authorList>
            <person name="Goeker M."/>
        </authorList>
    </citation>
    <scope>NUCLEOTIDE SEQUENCE [LARGE SCALE GENOMIC DNA]</scope>
    <source>
        <strain evidence="10 11">DSM 13481</strain>
    </source>
</reference>
<keyword evidence="4" id="KW-0288">FMN</keyword>
<sequence>MALFQKQPMMRRVLYALIPIYIYSLFFYGVRLLWLSLFVFTFGIISEYIFEKKKGKKVSEAVLVTCMLYTLSLPPLTPWWIATIGIIFGIVFAKEAYGGFGRNIFNPAITARLFVYIAFPSYMTNGWMIPKFGSFGLDTTTSATPLALLKESQILSLKDLFLGFRSGSLGESAIFLIIIGAIYLIFTKTASWKIIVSTISSAFILTAVFDIFIPSAPPTIFALLSGSLLFVSVFIATDPITAPKNSKAQVIYGIIIGVSIVIIRTFSLFAEGTSFAVLLGNTFAPFLDHVTKKVKK</sequence>
<dbReference type="NCBIfam" id="TIGR01946">
    <property type="entry name" value="rnfD"/>
    <property type="match status" value="1"/>
</dbReference>
<keyword evidence="10" id="KW-0560">Oxidoreductase</keyword>
<keyword evidence="2" id="KW-0597">Phosphoprotein</keyword>
<dbReference type="InterPro" id="IPR004338">
    <property type="entry name" value="NqrB/RnfD"/>
</dbReference>
<keyword evidence="8 9" id="KW-0472">Membrane</keyword>